<dbReference type="PANTHER" id="PTHR41248">
    <property type="entry name" value="NORD PROTEIN"/>
    <property type="match status" value="1"/>
</dbReference>
<accession>A0A2W7MR07</accession>
<reference evidence="2 3" key="1">
    <citation type="submission" date="2018-06" db="EMBL/GenBank/DDBJ databases">
        <title>Genomic Encyclopedia of Type Strains, Phase IV (KMG-IV): sequencing the most valuable type-strain genomes for metagenomic binning, comparative biology and taxonomic classification.</title>
        <authorList>
            <person name="Goeker M."/>
        </authorList>
    </citation>
    <scope>NUCLEOTIDE SEQUENCE [LARGE SCALE GENOMIC DNA]</scope>
    <source>
        <strain evidence="2 3">DSM 5</strain>
    </source>
</reference>
<sequence>MTSVNRFIQFNNETIDARQLMHYENLARALSKHNHVIINERKLMEFQPVEQTIAISVFWRHREIDIMHAGRLSDIYLLMEGFWKHFDIHAWEDFQSTRSPILSKLLDQLVLLMEEFRLMELIQKKRIGTVKLFKVRVQTYLAFHKQQLRINSQKGFLADAFLNYVFIGMYEGTMHTTGPRDFDKADILIQKVYECKSTESVTELVYQLYDLMQDILLHDTKLQYYAILSASSISNTDFHYHQGMKESELGEEEKKDTIEEVFRSWHRENKQETGVHLQYELEHGRDGKADLDGAAEEGREGHEITEIGQGQSTGDSREINQTEVSNKKSDSMKKAGKEFGKEHVNVVYEEKRMEVLANSQSKQLLQRYRQEQAPFVKSFVQEMKKRMEQKKVDKRINLTKGRLSSKQTVLWTDERPKPFYKKNAPSQQLNAVFGLLVDGSASMQDKLVETRKAVLLFHDVLRELKIAHEIALHYEDAFEASEETQPNTFEWIHKLEDGPSDNGQEILSIESHEDNRDGFSLRWMGKRLVNRPEAHKFILMFSDGEPSAFGYAQNGIMDTAEAVVELEQKKISVLHLFLNDTEASEEQLKLFHLIFGKRTATASSLEKFSDETLRMLKKILQYVVKST</sequence>
<name>A0A2W7MR07_9BACI</name>
<feature type="region of interest" description="Disordered" evidence="1">
    <location>
        <begin position="293"/>
        <end position="337"/>
    </location>
</feature>
<dbReference type="Proteomes" id="UP000248646">
    <property type="component" value="Unassembled WGS sequence"/>
</dbReference>
<dbReference type="InterPro" id="IPR051928">
    <property type="entry name" value="NorD/CobT"/>
</dbReference>
<protein>
    <submittedName>
        <fullName evidence="2">Nitric oxide reductase activation protein</fullName>
    </submittedName>
</protein>
<keyword evidence="3" id="KW-1185">Reference proteome</keyword>
<feature type="compositionally biased region" description="Basic and acidic residues" evidence="1">
    <location>
        <begin position="293"/>
        <end position="305"/>
    </location>
</feature>
<evidence type="ECO:0000313" key="3">
    <source>
        <dbReference type="Proteomes" id="UP000248646"/>
    </source>
</evidence>
<dbReference type="EMBL" id="QKZI01000001">
    <property type="protein sequence ID" value="PZX07564.1"/>
    <property type="molecule type" value="Genomic_DNA"/>
</dbReference>
<evidence type="ECO:0000256" key="1">
    <source>
        <dbReference type="SAM" id="MobiDB-lite"/>
    </source>
</evidence>
<feature type="compositionally biased region" description="Basic and acidic residues" evidence="1">
    <location>
        <begin position="315"/>
        <end position="337"/>
    </location>
</feature>
<organism evidence="2 3">
    <name type="scientific">Psychrobacillus insolitus</name>
    <dbReference type="NCBI Taxonomy" id="1461"/>
    <lineage>
        <taxon>Bacteria</taxon>
        <taxon>Bacillati</taxon>
        <taxon>Bacillota</taxon>
        <taxon>Bacilli</taxon>
        <taxon>Bacillales</taxon>
        <taxon>Bacillaceae</taxon>
        <taxon>Psychrobacillus</taxon>
    </lineage>
</organism>
<dbReference type="AlphaFoldDB" id="A0A2W7MR07"/>
<dbReference type="PANTHER" id="PTHR41248:SF1">
    <property type="entry name" value="NORD PROTEIN"/>
    <property type="match status" value="1"/>
</dbReference>
<evidence type="ECO:0000313" key="2">
    <source>
        <dbReference type="EMBL" id="PZX07564.1"/>
    </source>
</evidence>
<gene>
    <name evidence="2" type="ORF">C7437_101683</name>
</gene>
<comment type="caution">
    <text evidence="2">The sequence shown here is derived from an EMBL/GenBank/DDBJ whole genome shotgun (WGS) entry which is preliminary data.</text>
</comment>
<dbReference type="RefSeq" id="WP_111438202.1">
    <property type="nucleotide sequence ID" value="NZ_QKZI01000001.1"/>
</dbReference>
<proteinExistence type="predicted"/>
<dbReference type="SUPFAM" id="SSF53300">
    <property type="entry name" value="vWA-like"/>
    <property type="match status" value="1"/>
</dbReference>
<dbReference type="InterPro" id="IPR036465">
    <property type="entry name" value="vWFA_dom_sf"/>
</dbReference>
<dbReference type="OrthoDB" id="2370292at2"/>